<dbReference type="Gene3D" id="3.40.50.720">
    <property type="entry name" value="NAD(P)-binding Rossmann-like Domain"/>
    <property type="match status" value="1"/>
</dbReference>
<dbReference type="SUPFAM" id="SSF51735">
    <property type="entry name" value="NAD(P)-binding Rossmann-fold domains"/>
    <property type="match status" value="1"/>
</dbReference>
<dbReference type="GO" id="GO:0005829">
    <property type="term" value="C:cytosol"/>
    <property type="evidence" value="ECO:0007669"/>
    <property type="project" value="TreeGrafter"/>
</dbReference>
<dbReference type="EMBL" id="SWFS01000108">
    <property type="protein sequence ID" value="KAA8916333.1"/>
    <property type="molecule type" value="Genomic_DNA"/>
</dbReference>
<dbReference type="VEuPathDB" id="FungiDB:TRICI_001521"/>
<accession>A0A642V984</accession>
<dbReference type="FunFam" id="3.40.50.720:FF:000053">
    <property type="entry name" value="Quinone oxidoreductase 1"/>
    <property type="match status" value="1"/>
</dbReference>
<dbReference type="GO" id="GO:0070402">
    <property type="term" value="F:NADPH binding"/>
    <property type="evidence" value="ECO:0007669"/>
    <property type="project" value="TreeGrafter"/>
</dbReference>
<evidence type="ECO:0000256" key="2">
    <source>
        <dbReference type="ARBA" id="ARBA00023002"/>
    </source>
</evidence>
<feature type="domain" description="Enoyl reductase (ER)" evidence="5">
    <location>
        <begin position="16"/>
        <end position="325"/>
    </location>
</feature>
<comment type="caution">
    <text evidence="6">The sequence shown here is derived from an EMBL/GenBank/DDBJ whole genome shotgun (WGS) entry which is preliminary data.</text>
</comment>
<gene>
    <name evidence="6" type="ORF">TRICI_001521</name>
</gene>
<dbReference type="AlphaFoldDB" id="A0A642V984"/>
<name>A0A642V984_9ASCO</name>
<keyword evidence="7" id="KW-1185">Reference proteome</keyword>
<keyword evidence="1" id="KW-0521">NADP</keyword>
<sequence length="328" mass="35278">MSVPTTQKAIRIHENGGPEVIRYEDVPVPEVGERQILVKTEYSGVNFIESYFREGLYKAELPLTLGREGAGEVMKVGSGVKKFAVGDKVGYCQPGAYCEYIALNEDARVVKVPDNLDTKQVAASLIQGLTAFVLTTKTHPVKKGDYVLIHAAAGGTGLILVQLAAHFGANIIATTSTPEKAELVKNAGAQHVVNYKTEDVVARVKEITNNKGVSVSFDSVGKTTWDISMESLGMHGHMVSFGNASGAAPPFSVLSLSAKNISVTRPVLFNYIPDEKSWDEITKEFFGLVNAGTVKIAISKTYPLKDFATAITDLESGKTTGKLLMSHL</sequence>
<dbReference type="Pfam" id="PF00107">
    <property type="entry name" value="ADH_zinc_N"/>
    <property type="match status" value="1"/>
</dbReference>
<evidence type="ECO:0000313" key="6">
    <source>
        <dbReference type="EMBL" id="KAA8916333.1"/>
    </source>
</evidence>
<evidence type="ECO:0000256" key="4">
    <source>
        <dbReference type="ARBA" id="ARBA00070796"/>
    </source>
</evidence>
<evidence type="ECO:0000256" key="1">
    <source>
        <dbReference type="ARBA" id="ARBA00022857"/>
    </source>
</evidence>
<dbReference type="InterPro" id="IPR036291">
    <property type="entry name" value="NAD(P)-bd_dom_sf"/>
</dbReference>
<dbReference type="Pfam" id="PF08240">
    <property type="entry name" value="ADH_N"/>
    <property type="match status" value="1"/>
</dbReference>
<dbReference type="CDD" id="cd05286">
    <property type="entry name" value="QOR2"/>
    <property type="match status" value="1"/>
</dbReference>
<keyword evidence="2" id="KW-0560">Oxidoreductase</keyword>
<dbReference type="SMART" id="SM00829">
    <property type="entry name" value="PKS_ER"/>
    <property type="match status" value="1"/>
</dbReference>
<dbReference type="InterPro" id="IPR013154">
    <property type="entry name" value="ADH-like_N"/>
</dbReference>
<dbReference type="GO" id="GO:0003960">
    <property type="term" value="F:quinone reductase (NADPH) activity"/>
    <property type="evidence" value="ECO:0007669"/>
    <property type="project" value="InterPro"/>
</dbReference>
<dbReference type="InterPro" id="IPR013149">
    <property type="entry name" value="ADH-like_C"/>
</dbReference>
<dbReference type="PANTHER" id="PTHR48106">
    <property type="entry name" value="QUINONE OXIDOREDUCTASE PIG3-RELATED"/>
    <property type="match status" value="1"/>
</dbReference>
<dbReference type="SUPFAM" id="SSF50129">
    <property type="entry name" value="GroES-like"/>
    <property type="match status" value="1"/>
</dbReference>
<evidence type="ECO:0000256" key="3">
    <source>
        <dbReference type="ARBA" id="ARBA00043088"/>
    </source>
</evidence>
<dbReference type="InterPro" id="IPR020843">
    <property type="entry name" value="ER"/>
</dbReference>
<protein>
    <recommendedName>
        <fullName evidence="4">Probable quinone oxidoreductase</fullName>
    </recommendedName>
    <alternativeName>
        <fullName evidence="3">NADPH:quinone reductase</fullName>
    </alternativeName>
</protein>
<dbReference type="OrthoDB" id="48317at2759"/>
<dbReference type="PANTHER" id="PTHR48106:SF13">
    <property type="entry name" value="QUINONE OXIDOREDUCTASE-RELATED"/>
    <property type="match status" value="1"/>
</dbReference>
<dbReference type="InterPro" id="IPR047618">
    <property type="entry name" value="QOR-like"/>
</dbReference>
<evidence type="ECO:0000259" key="5">
    <source>
        <dbReference type="SMART" id="SM00829"/>
    </source>
</evidence>
<proteinExistence type="predicted"/>
<reference evidence="6" key="1">
    <citation type="journal article" date="2019" name="G3 (Bethesda)">
        <title>Genome Assemblies of Two Rare Opportunistic Yeast Pathogens: Diutina rugosa (syn. Candida rugosa) and Trichomonascus ciferrii (syn. Candida ciferrii).</title>
        <authorList>
            <person name="Mixao V."/>
            <person name="Saus E."/>
            <person name="Hansen A.P."/>
            <person name="Lass-Florl C."/>
            <person name="Gabaldon T."/>
        </authorList>
    </citation>
    <scope>NUCLEOTIDE SEQUENCE</scope>
    <source>
        <strain evidence="6">CBS 4856</strain>
    </source>
</reference>
<organism evidence="6 7">
    <name type="scientific">Trichomonascus ciferrii</name>
    <dbReference type="NCBI Taxonomy" id="44093"/>
    <lineage>
        <taxon>Eukaryota</taxon>
        <taxon>Fungi</taxon>
        <taxon>Dikarya</taxon>
        <taxon>Ascomycota</taxon>
        <taxon>Saccharomycotina</taxon>
        <taxon>Dipodascomycetes</taxon>
        <taxon>Dipodascales</taxon>
        <taxon>Trichomonascaceae</taxon>
        <taxon>Trichomonascus</taxon>
        <taxon>Trichomonascus ciferrii complex</taxon>
    </lineage>
</organism>
<evidence type="ECO:0000313" key="7">
    <source>
        <dbReference type="Proteomes" id="UP000761534"/>
    </source>
</evidence>
<dbReference type="InterPro" id="IPR011032">
    <property type="entry name" value="GroES-like_sf"/>
</dbReference>
<dbReference type="GO" id="GO:0035925">
    <property type="term" value="F:mRNA 3'-UTR AU-rich region binding"/>
    <property type="evidence" value="ECO:0007669"/>
    <property type="project" value="TreeGrafter"/>
</dbReference>
<dbReference type="Gene3D" id="3.90.180.10">
    <property type="entry name" value="Medium-chain alcohol dehydrogenases, catalytic domain"/>
    <property type="match status" value="1"/>
</dbReference>
<dbReference type="Proteomes" id="UP000761534">
    <property type="component" value="Unassembled WGS sequence"/>
</dbReference>